<dbReference type="AlphaFoldDB" id="A0A438GS94"/>
<dbReference type="PANTHER" id="PTHR33116">
    <property type="entry name" value="REVERSE TRANSCRIPTASE ZINC-BINDING DOMAIN-CONTAINING PROTEIN-RELATED-RELATED"/>
    <property type="match status" value="1"/>
</dbReference>
<evidence type="ECO:0000313" key="2">
    <source>
        <dbReference type="Proteomes" id="UP000288805"/>
    </source>
</evidence>
<proteinExistence type="predicted"/>
<evidence type="ECO:0000313" key="1">
    <source>
        <dbReference type="EMBL" id="RVW75063.1"/>
    </source>
</evidence>
<protein>
    <submittedName>
        <fullName evidence="1">Uncharacterized protein</fullName>
    </submittedName>
</protein>
<organism evidence="1 2">
    <name type="scientific">Vitis vinifera</name>
    <name type="common">Grape</name>
    <dbReference type="NCBI Taxonomy" id="29760"/>
    <lineage>
        <taxon>Eukaryota</taxon>
        <taxon>Viridiplantae</taxon>
        <taxon>Streptophyta</taxon>
        <taxon>Embryophyta</taxon>
        <taxon>Tracheophyta</taxon>
        <taxon>Spermatophyta</taxon>
        <taxon>Magnoliopsida</taxon>
        <taxon>eudicotyledons</taxon>
        <taxon>Gunneridae</taxon>
        <taxon>Pentapetalae</taxon>
        <taxon>rosids</taxon>
        <taxon>Vitales</taxon>
        <taxon>Vitaceae</taxon>
        <taxon>Viteae</taxon>
        <taxon>Vitis</taxon>
    </lineage>
</organism>
<gene>
    <name evidence="1" type="ORF">CK203_056012</name>
</gene>
<sequence length="376" mass="42760">MGFGDKWAAWIRWCISTTSFSVLVNGTSSGFFHSSRGWRQGDPLSPYLFVIGMEALCTLINKAVTTTEQMSSLCWILMWFKAISGLKINLDKRKIFPVGRADNVEELALELGYKVGALPSYYLGLPLGTAYNLVAVWDGVEERFRRSSKIEVRENSKGFSLGWRGVGEEASSCEVSWCFVEERGTLWKQVISRKYGVEEGGGVPRKWCGDKALSLSFPSLYALVTSKEAWVVEVWDATGEDGGSNPRFSRPFNDWEMEMVERFIFLLQGKRSFGGQQHSPFPKSIIWSTCVPTKVVFFAWEATWETIDHLQIHCTKAMVLWELLFNLFGVMWVLPSSVKEILLGWYGVFVGKKRVKVWGAAPLCLFWTVWKERNRA</sequence>
<dbReference type="PANTHER" id="PTHR33116:SF85">
    <property type="entry name" value="REVERSE TRANSCRIPTASE ZINC-BINDING DOMAIN-CONTAINING PROTEIN"/>
    <property type="match status" value="1"/>
</dbReference>
<accession>A0A438GS94</accession>
<dbReference type="EMBL" id="QGNW01000358">
    <property type="protein sequence ID" value="RVW75063.1"/>
    <property type="molecule type" value="Genomic_DNA"/>
</dbReference>
<reference evidence="1 2" key="1">
    <citation type="journal article" date="2018" name="PLoS Genet.">
        <title>Population sequencing reveals clonal diversity and ancestral inbreeding in the grapevine cultivar Chardonnay.</title>
        <authorList>
            <person name="Roach M.J."/>
            <person name="Johnson D.L."/>
            <person name="Bohlmann J."/>
            <person name="van Vuuren H.J."/>
            <person name="Jones S.J."/>
            <person name="Pretorius I.S."/>
            <person name="Schmidt S.A."/>
            <person name="Borneman A.R."/>
        </authorList>
    </citation>
    <scope>NUCLEOTIDE SEQUENCE [LARGE SCALE GENOMIC DNA]</scope>
    <source>
        <strain evidence="2">cv. Chardonnay</strain>
        <tissue evidence="1">Leaf</tissue>
    </source>
</reference>
<comment type="caution">
    <text evidence="1">The sequence shown here is derived from an EMBL/GenBank/DDBJ whole genome shotgun (WGS) entry which is preliminary data.</text>
</comment>
<name>A0A438GS94_VITVI</name>
<dbReference type="Proteomes" id="UP000288805">
    <property type="component" value="Unassembled WGS sequence"/>
</dbReference>